<dbReference type="PROSITE" id="PS00622">
    <property type="entry name" value="HTH_LUXR_1"/>
    <property type="match status" value="1"/>
</dbReference>
<evidence type="ECO:0000256" key="1">
    <source>
        <dbReference type="PROSITE-ProRule" id="PRU00339"/>
    </source>
</evidence>
<gene>
    <name evidence="4" type="ORF">KSF_006490</name>
</gene>
<dbReference type="SUPFAM" id="SSF48452">
    <property type="entry name" value="TPR-like"/>
    <property type="match status" value="1"/>
</dbReference>
<dbReference type="InterPro" id="IPR019734">
    <property type="entry name" value="TPR_rpt"/>
</dbReference>
<proteinExistence type="predicted"/>
<evidence type="ECO:0000313" key="4">
    <source>
        <dbReference type="EMBL" id="GHO90601.1"/>
    </source>
</evidence>
<dbReference type="PRINTS" id="PR00364">
    <property type="entry name" value="DISEASERSIST"/>
</dbReference>
<keyword evidence="5" id="KW-1185">Reference proteome</keyword>
<name>A0A8J3II01_9CHLR</name>
<dbReference type="InterPro" id="IPR016032">
    <property type="entry name" value="Sig_transdc_resp-reg_C-effctor"/>
</dbReference>
<dbReference type="RefSeq" id="WP_220201551.1">
    <property type="nucleotide sequence ID" value="NZ_BNJK01000001.1"/>
</dbReference>
<dbReference type="PROSITE" id="PS50043">
    <property type="entry name" value="HTH_LUXR_2"/>
    <property type="match status" value="1"/>
</dbReference>
<dbReference type="GO" id="GO:0006355">
    <property type="term" value="P:regulation of DNA-templated transcription"/>
    <property type="evidence" value="ECO:0007669"/>
    <property type="project" value="InterPro"/>
</dbReference>
<dbReference type="SUPFAM" id="SSF46894">
    <property type="entry name" value="C-terminal effector domain of the bipartite response regulators"/>
    <property type="match status" value="1"/>
</dbReference>
<dbReference type="InterPro" id="IPR027417">
    <property type="entry name" value="P-loop_NTPase"/>
</dbReference>
<dbReference type="Pfam" id="PF13374">
    <property type="entry name" value="TPR_10"/>
    <property type="match status" value="1"/>
</dbReference>
<dbReference type="GO" id="GO:0043531">
    <property type="term" value="F:ADP binding"/>
    <property type="evidence" value="ECO:0007669"/>
    <property type="project" value="InterPro"/>
</dbReference>
<keyword evidence="4" id="KW-0418">Kinase</keyword>
<dbReference type="Gene3D" id="3.40.50.300">
    <property type="entry name" value="P-loop containing nucleotide triphosphate hydrolases"/>
    <property type="match status" value="1"/>
</dbReference>
<accession>A0A8J3II01</accession>
<comment type="caution">
    <text evidence="4">The sequence shown here is derived from an EMBL/GenBank/DDBJ whole genome shotgun (WGS) entry which is preliminary data.</text>
</comment>
<dbReference type="InterPro" id="IPR011990">
    <property type="entry name" value="TPR-like_helical_dom_sf"/>
</dbReference>
<dbReference type="AlphaFoldDB" id="A0A8J3II01"/>
<dbReference type="Gene3D" id="1.10.10.10">
    <property type="entry name" value="Winged helix-like DNA-binding domain superfamily/Winged helix DNA-binding domain"/>
    <property type="match status" value="1"/>
</dbReference>
<dbReference type="GO" id="GO:0004674">
    <property type="term" value="F:protein serine/threonine kinase activity"/>
    <property type="evidence" value="ECO:0007669"/>
    <property type="project" value="UniProtKB-KW"/>
</dbReference>
<dbReference type="PROSITE" id="PS50005">
    <property type="entry name" value="TPR"/>
    <property type="match status" value="1"/>
</dbReference>
<evidence type="ECO:0000313" key="5">
    <source>
        <dbReference type="Proteomes" id="UP000597444"/>
    </source>
</evidence>
<dbReference type="SMART" id="SM00421">
    <property type="entry name" value="HTH_LUXR"/>
    <property type="match status" value="1"/>
</dbReference>
<organism evidence="4 5">
    <name type="scientific">Reticulibacter mediterranei</name>
    <dbReference type="NCBI Taxonomy" id="2778369"/>
    <lineage>
        <taxon>Bacteria</taxon>
        <taxon>Bacillati</taxon>
        <taxon>Chloroflexota</taxon>
        <taxon>Ktedonobacteria</taxon>
        <taxon>Ktedonobacterales</taxon>
        <taxon>Reticulibacteraceae</taxon>
        <taxon>Reticulibacter</taxon>
    </lineage>
</organism>
<sequence length="1023" mass="114882">MRASRLPLLSDNRLFLPDEIGAPQEIVIVESDAWYAWLRSEAARSFTLKHHLGTFTVRRERKRNGWYWYMYRKRQGKLYKAYVGKAEEISRERLFTVVEELAGRNDDGGSPTRALSDSKEAPSRLSPVVMDDEKPSLPSQTFAPAHPNGAGKLHLPAQRSPLIGREREVVSICSLLQRVEVRLVTLTGTGGIGKTRLGIQVATELAATFADGIHYVPLASIRDPELVMPTIAQTLGIKENSGQSHLSLLKAYMHDRHMLLLLDNFEQLLRAAPAISDLLATCLRLKILLTSRAPLHIGGEYEIHVLPLAVPDPKHLPAIEHLPEYSAVTLFLHRAQMIKPDFQLTSINAHFVAEICVRLDGLPLAIELAAARSKLLPPQALLSRLERRLAVLTTGELDAPIRQQTLRNTLNWSYDLLNKDEQWLFRHFAIFVGGCHLSVFEEFCKVLGNLSLPILDGVTSLVDKSLLQVDTSDGQEPYLMMLETVREYALECLSASSEMRATQQAYIDTYCSFTKEADWTLLGIERETWPAWGNREQETWLDWMEKEYGNLRVVLDSLLEHDEIEQSLRFTVAIANLWFFRGPLIEGQRYFERVVEMSSASQVESKARGWALYVAGWQAFYRSDERRALVFLEESKRIFQRLDYARGVAANLVVLSDIEHHRGNTRLGDELVEESLRLYSDLRDYVGVGHALMTQGILVFFRGELARASSLFEESLIASKKVGQRWVIASNLHYLGWTHFLQGDYAKARQLSEESLNLFKEIGYGNFAVETQVVLADEVAALGDVTRARALLEDALSRGREMESQDDIARALYGLGNLAQRQGELGRARTFYEEALAILKQKAEIPDRVQWVLASCLEGTAEIAFAQGQSAWAVRLLAKADALRIGDTYRNAIGYDQKLYQHIQAEVAVQLGKEIFSALWIEGRSMATEQVMAARGLDRVLPAAPSTPSPSSQPSPTLPPCGLTRREFEVLRLLAEGLTNSQIAGRLVISPTTVNSYLSSIYSKLGVSSRLGAMRYAIDHRLS</sequence>
<feature type="region of interest" description="Disordered" evidence="2">
    <location>
        <begin position="104"/>
        <end position="138"/>
    </location>
</feature>
<keyword evidence="4" id="KW-0808">Transferase</keyword>
<dbReference type="Pfam" id="PF13424">
    <property type="entry name" value="TPR_12"/>
    <property type="match status" value="1"/>
</dbReference>
<reference evidence="4" key="1">
    <citation type="submission" date="2020-10" db="EMBL/GenBank/DDBJ databases">
        <title>Taxonomic study of unclassified bacteria belonging to the class Ktedonobacteria.</title>
        <authorList>
            <person name="Yabe S."/>
            <person name="Wang C.M."/>
            <person name="Zheng Y."/>
            <person name="Sakai Y."/>
            <person name="Cavaletti L."/>
            <person name="Monciardini P."/>
            <person name="Donadio S."/>
        </authorList>
    </citation>
    <scope>NUCLEOTIDE SEQUENCE</scope>
    <source>
        <strain evidence="4">ID150040</strain>
    </source>
</reference>
<dbReference type="CDD" id="cd06170">
    <property type="entry name" value="LuxR_C_like"/>
    <property type="match status" value="1"/>
</dbReference>
<dbReference type="InterPro" id="IPR036388">
    <property type="entry name" value="WH-like_DNA-bd_sf"/>
</dbReference>
<dbReference type="InterPro" id="IPR000792">
    <property type="entry name" value="Tscrpt_reg_LuxR_C"/>
</dbReference>
<dbReference type="SMART" id="SM00028">
    <property type="entry name" value="TPR"/>
    <property type="match status" value="2"/>
</dbReference>
<dbReference type="EMBL" id="BNJK01000001">
    <property type="protein sequence ID" value="GHO90601.1"/>
    <property type="molecule type" value="Genomic_DNA"/>
</dbReference>
<evidence type="ECO:0000259" key="3">
    <source>
        <dbReference type="PROSITE" id="PS50043"/>
    </source>
</evidence>
<dbReference type="Proteomes" id="UP000597444">
    <property type="component" value="Unassembled WGS sequence"/>
</dbReference>
<dbReference type="SUPFAM" id="SSF52540">
    <property type="entry name" value="P-loop containing nucleoside triphosphate hydrolases"/>
    <property type="match status" value="1"/>
</dbReference>
<dbReference type="PANTHER" id="PTHR47691:SF3">
    <property type="entry name" value="HTH-TYPE TRANSCRIPTIONAL REGULATOR RV0890C-RELATED"/>
    <property type="match status" value="1"/>
</dbReference>
<dbReference type="InterPro" id="IPR002182">
    <property type="entry name" value="NB-ARC"/>
</dbReference>
<protein>
    <submittedName>
        <fullName evidence="4">Serine/threonine protein kinase</fullName>
    </submittedName>
</protein>
<keyword evidence="4" id="KW-0723">Serine/threonine-protein kinase</keyword>
<dbReference type="Gene3D" id="1.25.40.10">
    <property type="entry name" value="Tetratricopeptide repeat domain"/>
    <property type="match status" value="1"/>
</dbReference>
<evidence type="ECO:0000256" key="2">
    <source>
        <dbReference type="SAM" id="MobiDB-lite"/>
    </source>
</evidence>
<keyword evidence="1" id="KW-0802">TPR repeat</keyword>
<dbReference type="PANTHER" id="PTHR47691">
    <property type="entry name" value="REGULATOR-RELATED"/>
    <property type="match status" value="1"/>
</dbReference>
<feature type="repeat" description="TPR" evidence="1">
    <location>
        <begin position="809"/>
        <end position="842"/>
    </location>
</feature>
<dbReference type="Pfam" id="PF00931">
    <property type="entry name" value="NB-ARC"/>
    <property type="match status" value="1"/>
</dbReference>
<dbReference type="Pfam" id="PF00196">
    <property type="entry name" value="GerE"/>
    <property type="match status" value="1"/>
</dbReference>
<dbReference type="GO" id="GO:0003677">
    <property type="term" value="F:DNA binding"/>
    <property type="evidence" value="ECO:0007669"/>
    <property type="project" value="InterPro"/>
</dbReference>
<dbReference type="PRINTS" id="PR00038">
    <property type="entry name" value="HTHLUXR"/>
</dbReference>
<feature type="domain" description="HTH luxR-type" evidence="3">
    <location>
        <begin position="955"/>
        <end position="1021"/>
    </location>
</feature>